<protein>
    <submittedName>
        <fullName evidence="2">DUF456 family protein</fullName>
    </submittedName>
</protein>
<dbReference type="RefSeq" id="WP_191692788.1">
    <property type="nucleotide sequence ID" value="NZ_JACSQN010000001.1"/>
</dbReference>
<proteinExistence type="predicted"/>
<feature type="transmembrane region" description="Helical" evidence="1">
    <location>
        <begin position="134"/>
        <end position="160"/>
    </location>
</feature>
<keyword evidence="1" id="KW-0472">Membrane</keyword>
<dbReference type="PANTHER" id="PTHR39165:SF1">
    <property type="entry name" value="DUF456 DOMAIN-CONTAINING PROTEIN"/>
    <property type="match status" value="1"/>
</dbReference>
<evidence type="ECO:0000313" key="2">
    <source>
        <dbReference type="EMBL" id="MBD7983149.1"/>
    </source>
</evidence>
<dbReference type="Pfam" id="PF04306">
    <property type="entry name" value="DUF456"/>
    <property type="match status" value="1"/>
</dbReference>
<dbReference type="InterPro" id="IPR007403">
    <property type="entry name" value="DUF456"/>
</dbReference>
<feature type="transmembrane region" description="Helical" evidence="1">
    <location>
        <begin position="89"/>
        <end position="114"/>
    </location>
</feature>
<accession>A0ABR8U5V4</accession>
<keyword evidence="1" id="KW-1133">Transmembrane helix</keyword>
<feature type="transmembrane region" description="Helical" evidence="1">
    <location>
        <begin position="49"/>
        <end position="69"/>
    </location>
</feature>
<evidence type="ECO:0000313" key="3">
    <source>
        <dbReference type="Proteomes" id="UP000626786"/>
    </source>
</evidence>
<feature type="transmembrane region" description="Helical" evidence="1">
    <location>
        <begin position="7"/>
        <end position="37"/>
    </location>
</feature>
<keyword evidence="1" id="KW-0812">Transmembrane</keyword>
<keyword evidence="3" id="KW-1185">Reference proteome</keyword>
<reference evidence="2 3" key="1">
    <citation type="submission" date="2020-08" db="EMBL/GenBank/DDBJ databases">
        <title>A Genomic Blueprint of the Chicken Gut Microbiome.</title>
        <authorList>
            <person name="Gilroy R."/>
            <person name="Ravi A."/>
            <person name="Getino M."/>
            <person name="Pursley I."/>
            <person name="Horton D.L."/>
            <person name="Alikhan N.-F."/>
            <person name="Baker D."/>
            <person name="Gharbi K."/>
            <person name="Hall N."/>
            <person name="Watson M."/>
            <person name="Adriaenssens E.M."/>
            <person name="Foster-Nyarko E."/>
            <person name="Jarju S."/>
            <person name="Secka A."/>
            <person name="Antonio M."/>
            <person name="Oren A."/>
            <person name="Chaudhuri R."/>
            <person name="La Ragione R.M."/>
            <person name="Hildebrand F."/>
            <person name="Pallen M.J."/>
        </authorList>
    </citation>
    <scope>NUCLEOTIDE SEQUENCE [LARGE SCALE GENOMIC DNA]</scope>
    <source>
        <strain evidence="2 3">Sa2YVA2</strain>
    </source>
</reference>
<evidence type="ECO:0000256" key="1">
    <source>
        <dbReference type="SAM" id="Phobius"/>
    </source>
</evidence>
<dbReference type="Proteomes" id="UP000626786">
    <property type="component" value="Unassembled WGS sequence"/>
</dbReference>
<sequence length="161" mass="17324">MEIIGWIVAIVMFVVAFIGLIYPIIPSVFFIVGGFLLYGWIVSFEDMGWIFWIIQVLFVILLFGADTLANVVGVKKFGGSKAGMWGSTIGLLIGPFIIPVAGILIGPFLGAVIAELLFSRTGLKQSLMTGVGSLVGFLTSIVTKGFVMLLMIGIFIIFIAI</sequence>
<gene>
    <name evidence="2" type="ORF">H9649_01040</name>
</gene>
<comment type="caution">
    <text evidence="2">The sequence shown here is derived from an EMBL/GenBank/DDBJ whole genome shotgun (WGS) entry which is preliminary data.</text>
</comment>
<organism evidence="2 3">
    <name type="scientific">Sporosarcina quadrami</name>
    <dbReference type="NCBI Taxonomy" id="2762234"/>
    <lineage>
        <taxon>Bacteria</taxon>
        <taxon>Bacillati</taxon>
        <taxon>Bacillota</taxon>
        <taxon>Bacilli</taxon>
        <taxon>Bacillales</taxon>
        <taxon>Caryophanaceae</taxon>
        <taxon>Sporosarcina</taxon>
    </lineage>
</organism>
<dbReference type="PANTHER" id="PTHR39165">
    <property type="entry name" value="IG HYPOTHETICAL 17883"/>
    <property type="match status" value="1"/>
</dbReference>
<dbReference type="EMBL" id="JACSQN010000001">
    <property type="protein sequence ID" value="MBD7983149.1"/>
    <property type="molecule type" value="Genomic_DNA"/>
</dbReference>
<name>A0ABR8U5V4_9BACL</name>